<dbReference type="EMBL" id="UOFL01000221">
    <property type="protein sequence ID" value="VAW81519.1"/>
    <property type="molecule type" value="Genomic_DNA"/>
</dbReference>
<proteinExistence type="predicted"/>
<sequence>MKIQYLTLLSLLLSNHVMAVEDCKNLPKNSIVKIKEPLNKWISIKCLNRKGMMAIVPAAGMKWMSRVNKPVMLVAGELAISTNLDDQDNSAVPQKWITYFVKQNSMKYRGMGVISANITLHKETKAPAKFGKIYGLSLMANNKRIKQIIFYASHDLPVWVIVCNDKCKTREVYRVER</sequence>
<reference evidence="1" key="1">
    <citation type="submission" date="2018-06" db="EMBL/GenBank/DDBJ databases">
        <authorList>
            <person name="Zhirakovskaya E."/>
        </authorList>
    </citation>
    <scope>NUCLEOTIDE SEQUENCE</scope>
</reference>
<protein>
    <submittedName>
        <fullName evidence="1">Uncharacterized protein</fullName>
    </submittedName>
</protein>
<dbReference type="AlphaFoldDB" id="A0A3B0Z5I3"/>
<organism evidence="1">
    <name type="scientific">hydrothermal vent metagenome</name>
    <dbReference type="NCBI Taxonomy" id="652676"/>
    <lineage>
        <taxon>unclassified sequences</taxon>
        <taxon>metagenomes</taxon>
        <taxon>ecological metagenomes</taxon>
    </lineage>
</organism>
<name>A0A3B0Z5I3_9ZZZZ</name>
<gene>
    <name evidence="1" type="ORF">MNBD_GAMMA12-2484</name>
</gene>
<evidence type="ECO:0000313" key="1">
    <source>
        <dbReference type="EMBL" id="VAW81519.1"/>
    </source>
</evidence>
<accession>A0A3B0Z5I3</accession>